<dbReference type="InterPro" id="IPR036390">
    <property type="entry name" value="WH_DNA-bd_sf"/>
</dbReference>
<organism evidence="6 7">
    <name type="scientific">Ureibacillus suwonensis</name>
    <dbReference type="NCBI Taxonomy" id="313007"/>
    <lineage>
        <taxon>Bacteria</taxon>
        <taxon>Bacillati</taxon>
        <taxon>Bacillota</taxon>
        <taxon>Bacilli</taxon>
        <taxon>Bacillales</taxon>
        <taxon>Caryophanaceae</taxon>
        <taxon>Ureibacillus</taxon>
    </lineage>
</organism>
<dbReference type="EMBL" id="JBHSNQ010000049">
    <property type="protein sequence ID" value="MFC5541402.1"/>
    <property type="molecule type" value="Genomic_DNA"/>
</dbReference>
<evidence type="ECO:0000256" key="2">
    <source>
        <dbReference type="ARBA" id="ARBA00023125"/>
    </source>
</evidence>
<dbReference type="InterPro" id="IPR036388">
    <property type="entry name" value="WH-like_DNA-bd_sf"/>
</dbReference>
<dbReference type="Pfam" id="PF09339">
    <property type="entry name" value="HTH_IclR"/>
    <property type="match status" value="1"/>
</dbReference>
<dbReference type="CDD" id="cd00090">
    <property type="entry name" value="HTH_ARSR"/>
    <property type="match status" value="1"/>
</dbReference>
<dbReference type="PANTHER" id="PTHR30136:SF24">
    <property type="entry name" value="HTH-TYPE TRANSCRIPTIONAL REPRESSOR ALLR"/>
    <property type="match status" value="1"/>
</dbReference>
<dbReference type="SUPFAM" id="SSF46785">
    <property type="entry name" value="Winged helix' DNA-binding domain"/>
    <property type="match status" value="1"/>
</dbReference>
<keyword evidence="3" id="KW-0804">Transcription</keyword>
<evidence type="ECO:0000259" key="4">
    <source>
        <dbReference type="PROSITE" id="PS51077"/>
    </source>
</evidence>
<dbReference type="PROSITE" id="PS51078">
    <property type="entry name" value="ICLR_ED"/>
    <property type="match status" value="1"/>
</dbReference>
<evidence type="ECO:0000256" key="1">
    <source>
        <dbReference type="ARBA" id="ARBA00023015"/>
    </source>
</evidence>
<dbReference type="SUPFAM" id="SSF55781">
    <property type="entry name" value="GAF domain-like"/>
    <property type="match status" value="1"/>
</dbReference>
<feature type="domain" description="HTH iclR-type" evidence="4">
    <location>
        <begin position="11"/>
        <end position="73"/>
    </location>
</feature>
<keyword evidence="1" id="KW-0805">Transcription regulation</keyword>
<evidence type="ECO:0000313" key="7">
    <source>
        <dbReference type="Proteomes" id="UP001595978"/>
    </source>
</evidence>
<dbReference type="Proteomes" id="UP001595978">
    <property type="component" value="Unassembled WGS sequence"/>
</dbReference>
<gene>
    <name evidence="6" type="ORF">ACFPOH_06355</name>
</gene>
<dbReference type="InterPro" id="IPR011991">
    <property type="entry name" value="ArsR-like_HTH"/>
</dbReference>
<dbReference type="InterPro" id="IPR005471">
    <property type="entry name" value="Tscrpt_reg_IclR_N"/>
</dbReference>
<evidence type="ECO:0000313" key="6">
    <source>
        <dbReference type="EMBL" id="MFC5541402.1"/>
    </source>
</evidence>
<sequence>MKHTLDEKYFVQSVKKALQILKLFKNRRQELSVTEISQLMELPKSSVHRLLKEMVEEGFLIQDRKTGKYKLGFSILALGGIVKYHIDFFDDARPLLQQFVKKFNLPIHICMMEQQKVTYLMRETGNIPMKLITRTGRQNDIHCTAEGMAILAYKNRQIIDYILSKPLKQHTPYTLTDPDELRDELIKVRSQGFAMMKDTYAVGYSGYAAPIRDYTGEIFLSLAVISKNDCITPTIEEKLIVAIKDTAKEISKIYGYYD</sequence>
<dbReference type="Gene3D" id="1.10.10.10">
    <property type="entry name" value="Winged helix-like DNA-binding domain superfamily/Winged helix DNA-binding domain"/>
    <property type="match status" value="1"/>
</dbReference>
<dbReference type="Pfam" id="PF01614">
    <property type="entry name" value="IclR_C"/>
    <property type="match status" value="1"/>
</dbReference>
<dbReference type="InterPro" id="IPR029016">
    <property type="entry name" value="GAF-like_dom_sf"/>
</dbReference>
<dbReference type="InterPro" id="IPR050707">
    <property type="entry name" value="HTH_MetabolicPath_Reg"/>
</dbReference>
<evidence type="ECO:0000256" key="3">
    <source>
        <dbReference type="ARBA" id="ARBA00023163"/>
    </source>
</evidence>
<reference evidence="7" key="1">
    <citation type="journal article" date="2019" name="Int. J. Syst. Evol. Microbiol.">
        <title>The Global Catalogue of Microorganisms (GCM) 10K type strain sequencing project: providing services to taxonomists for standard genome sequencing and annotation.</title>
        <authorList>
            <consortium name="The Broad Institute Genomics Platform"/>
            <consortium name="The Broad Institute Genome Sequencing Center for Infectious Disease"/>
            <person name="Wu L."/>
            <person name="Ma J."/>
        </authorList>
    </citation>
    <scope>NUCLEOTIDE SEQUENCE [LARGE SCALE GENOMIC DNA]</scope>
    <source>
        <strain evidence="7">CCUG 56331</strain>
    </source>
</reference>
<accession>A0ABW0REY9</accession>
<evidence type="ECO:0000259" key="5">
    <source>
        <dbReference type="PROSITE" id="PS51078"/>
    </source>
</evidence>
<comment type="caution">
    <text evidence="6">The sequence shown here is derived from an EMBL/GenBank/DDBJ whole genome shotgun (WGS) entry which is preliminary data.</text>
</comment>
<protein>
    <submittedName>
        <fullName evidence="6">IclR family transcriptional regulator</fullName>
    </submittedName>
</protein>
<dbReference type="PANTHER" id="PTHR30136">
    <property type="entry name" value="HELIX-TURN-HELIX TRANSCRIPTIONAL REGULATOR, ICLR FAMILY"/>
    <property type="match status" value="1"/>
</dbReference>
<feature type="domain" description="IclR-ED" evidence="5">
    <location>
        <begin position="74"/>
        <end position="256"/>
    </location>
</feature>
<dbReference type="RefSeq" id="WP_342581613.1">
    <property type="nucleotide sequence ID" value="NZ_JBHSNQ010000049.1"/>
</dbReference>
<name>A0ABW0REY9_9BACL</name>
<dbReference type="SMART" id="SM00346">
    <property type="entry name" value="HTH_ICLR"/>
    <property type="match status" value="1"/>
</dbReference>
<dbReference type="Gene3D" id="3.30.450.40">
    <property type="match status" value="1"/>
</dbReference>
<keyword evidence="2" id="KW-0238">DNA-binding</keyword>
<dbReference type="InterPro" id="IPR014757">
    <property type="entry name" value="Tscrpt_reg_IclR_C"/>
</dbReference>
<keyword evidence="7" id="KW-1185">Reference proteome</keyword>
<dbReference type="PROSITE" id="PS51077">
    <property type="entry name" value="HTH_ICLR"/>
    <property type="match status" value="1"/>
</dbReference>
<proteinExistence type="predicted"/>